<dbReference type="PANTHER" id="PTHR36934:SF1">
    <property type="entry name" value="THIOESTERASE DOMAIN-CONTAINING PROTEIN"/>
    <property type="match status" value="1"/>
</dbReference>
<dbReference type="InterPro" id="IPR025540">
    <property type="entry name" value="FlK"/>
</dbReference>
<dbReference type="EMBL" id="BIFS01000001">
    <property type="protein sequence ID" value="GCE20518.1"/>
    <property type="molecule type" value="Genomic_DNA"/>
</dbReference>
<dbReference type="SUPFAM" id="SSF54637">
    <property type="entry name" value="Thioesterase/thiol ester dehydrase-isomerase"/>
    <property type="match status" value="1"/>
</dbReference>
<proteinExistence type="predicted"/>
<reference evidence="3" key="1">
    <citation type="submission" date="2018-12" db="EMBL/GenBank/DDBJ databases">
        <title>Tengunoibacter tsumagoiensis gen. nov., sp. nov., Dictyobacter kobayashii sp. nov., D. alpinus sp. nov., and D. joshuensis sp. nov. and description of Dictyobacteraceae fam. nov. within the order Ktedonobacterales isolated from Tengu-no-mugimeshi.</title>
        <authorList>
            <person name="Wang C.M."/>
            <person name="Zheng Y."/>
            <person name="Sakai Y."/>
            <person name="Toyoda A."/>
            <person name="Minakuchi Y."/>
            <person name="Abe K."/>
            <person name="Yokota A."/>
            <person name="Yabe S."/>
        </authorList>
    </citation>
    <scope>NUCLEOTIDE SEQUENCE [LARGE SCALE GENOMIC DNA]</scope>
    <source>
        <strain evidence="3">Uno11</strain>
    </source>
</reference>
<dbReference type="Gene3D" id="3.10.129.10">
    <property type="entry name" value="Hotdog Thioesterase"/>
    <property type="match status" value="1"/>
</dbReference>
<dbReference type="PANTHER" id="PTHR36934">
    <property type="entry name" value="BLR0278 PROTEIN"/>
    <property type="match status" value="1"/>
</dbReference>
<name>A0A402AMV1_9CHLR</name>
<organism evidence="2 3">
    <name type="scientific">Dictyobacter kobayashii</name>
    <dbReference type="NCBI Taxonomy" id="2014872"/>
    <lineage>
        <taxon>Bacteria</taxon>
        <taxon>Bacillati</taxon>
        <taxon>Chloroflexota</taxon>
        <taxon>Ktedonobacteria</taxon>
        <taxon>Ktedonobacterales</taxon>
        <taxon>Dictyobacteraceae</taxon>
        <taxon>Dictyobacter</taxon>
    </lineage>
</organism>
<comment type="caution">
    <text evidence="2">The sequence shown here is derived from an EMBL/GenBank/DDBJ whole genome shotgun (WGS) entry which is preliminary data.</text>
</comment>
<dbReference type="Pfam" id="PF22636">
    <property type="entry name" value="FlK"/>
    <property type="match status" value="1"/>
</dbReference>
<keyword evidence="3" id="KW-1185">Reference proteome</keyword>
<gene>
    <name evidence="2" type="ORF">KDK_43180</name>
</gene>
<feature type="domain" description="Fluoroacetyl-CoA-specific thioesterase-like" evidence="1">
    <location>
        <begin position="16"/>
        <end position="119"/>
    </location>
</feature>
<accession>A0A402AMV1</accession>
<protein>
    <recommendedName>
        <fullName evidence="1">Fluoroacetyl-CoA-specific thioesterase-like domain-containing protein</fullName>
    </recommendedName>
</protein>
<evidence type="ECO:0000313" key="3">
    <source>
        <dbReference type="Proteomes" id="UP000287188"/>
    </source>
</evidence>
<dbReference type="AlphaFoldDB" id="A0A402AMV1"/>
<dbReference type="InterPro" id="IPR029069">
    <property type="entry name" value="HotDog_dom_sf"/>
</dbReference>
<sequence>MQPIPLDQQATFKIRVSNQMTVQFEELGAVHPVYATYWMTKHMELVSRKLLLPFLEPGEEAIGHEVTVCHIASALPGMQVRITAHHLKTDRSRIYMRCQAYNELGDLIGEGQTTQVLLPWKNLRPTSKGYKHAGSNTSRHPLALSPENRAQMLARLSPFSQKDSCSTVT</sequence>
<evidence type="ECO:0000259" key="1">
    <source>
        <dbReference type="Pfam" id="PF22636"/>
    </source>
</evidence>
<evidence type="ECO:0000313" key="2">
    <source>
        <dbReference type="EMBL" id="GCE20518.1"/>
    </source>
</evidence>
<dbReference type="InterPro" id="IPR054485">
    <property type="entry name" value="FlK-like_dom"/>
</dbReference>
<dbReference type="Proteomes" id="UP000287188">
    <property type="component" value="Unassembled WGS sequence"/>
</dbReference>